<organism evidence="3 4">
    <name type="scientific">Alternaria burnsii</name>
    <dbReference type="NCBI Taxonomy" id="1187904"/>
    <lineage>
        <taxon>Eukaryota</taxon>
        <taxon>Fungi</taxon>
        <taxon>Dikarya</taxon>
        <taxon>Ascomycota</taxon>
        <taxon>Pezizomycotina</taxon>
        <taxon>Dothideomycetes</taxon>
        <taxon>Pleosporomycetidae</taxon>
        <taxon>Pleosporales</taxon>
        <taxon>Pleosporineae</taxon>
        <taxon>Pleosporaceae</taxon>
        <taxon>Alternaria</taxon>
        <taxon>Alternaria sect. Alternaria</taxon>
    </lineage>
</organism>
<dbReference type="InterPro" id="IPR039914">
    <property type="entry name" value="SRP9-like"/>
</dbReference>
<evidence type="ECO:0000256" key="1">
    <source>
        <dbReference type="SAM" id="MobiDB-lite"/>
    </source>
</evidence>
<dbReference type="EMBL" id="JAAABM010000029">
    <property type="protein sequence ID" value="KAF7670714.1"/>
    <property type="molecule type" value="Genomic_DNA"/>
</dbReference>
<dbReference type="GO" id="GO:0005786">
    <property type="term" value="C:signal recognition particle, endoplasmic reticulum targeting"/>
    <property type="evidence" value="ECO:0007669"/>
    <property type="project" value="TreeGrafter"/>
</dbReference>
<evidence type="ECO:0000313" key="3">
    <source>
        <dbReference type="EMBL" id="KAF7670714.1"/>
    </source>
</evidence>
<evidence type="ECO:0000259" key="2">
    <source>
        <dbReference type="Pfam" id="PF05486"/>
    </source>
</evidence>
<feature type="region of interest" description="Disordered" evidence="1">
    <location>
        <begin position="494"/>
        <end position="516"/>
    </location>
</feature>
<dbReference type="PANTHER" id="PTHR12834:SF12">
    <property type="entry name" value="SIGNAL RECOGNITION PARTICLE 9 KDA PROTEIN"/>
    <property type="match status" value="1"/>
</dbReference>
<dbReference type="RefSeq" id="XP_038781108.1">
    <property type="nucleotide sequence ID" value="XM_038936212.1"/>
</dbReference>
<proteinExistence type="predicted"/>
<dbReference type="Pfam" id="PF05486">
    <property type="entry name" value="SRP9-21"/>
    <property type="match status" value="1"/>
</dbReference>
<evidence type="ECO:0000313" key="4">
    <source>
        <dbReference type="Proteomes" id="UP000596902"/>
    </source>
</evidence>
<keyword evidence="4" id="KW-1185">Reference proteome</keyword>
<reference evidence="3" key="2">
    <citation type="submission" date="2020-08" db="EMBL/GenBank/DDBJ databases">
        <title>Draft Genome Sequence of Cumin Blight Pathogen Alternaria burnsii.</title>
        <authorList>
            <person name="Feng Z."/>
        </authorList>
    </citation>
    <scope>NUCLEOTIDE SEQUENCE</scope>
    <source>
        <strain evidence="3">CBS107.38</strain>
    </source>
</reference>
<name>A0A8H7E9V8_9PLEO</name>
<sequence length="713" mass="82012">MPYFDTSAEWYEQSSLLLKARPTSTRITSKYSVLKPTSSKIKKRQKYDEKRAARPADTSRASSPPPQSQNPEEVTVFFTLKTYDPESGTCLQYETNKGAEVGRLIGNLGRLGRHMAALPETTEDLSMPAGGEGASTPQVDEGGDVKMGGVPAAVINPSVLYDLLCPFVRPLLRVALLRLLALCLTDENPLILVLLIYVVRFIHDLPIAAAVSSRLIRFYFRFYVPLKIMGGRLDRNPNNGFPDWYRLVCPELNQAIHLGLHGEYDYDTASHFKKKNEAWFYDAFVRPLSDAQRVQHFYPPGRDHFERLPNEILDQILDHVLLPDCFDRHRRLRDTGTLDYGATLNYIAELSLDFLALGLSSARIWPLVLRRIHRLYQNNWVGRKIGFHRVSARFTSAQFQNYGIQDTTATYVASVDDWRWEWTSHDQDGRWLALTRITPGFSNERALKMWKYDMETRPDDLNKIMQDLMVRPEPDASSGQRVWVLRNLTTKQYVRSDQLQEPDSDPAPDWGNDPRSYELLSDKMKRVGKSLTQRVLYRPSKKENKHAEPKTDEQFTLANIFLVLTCSGGNRAPCATPEDPYSPDKYLEFVHGPWAGCAFEVITLDEHVLTQQQQQQLQPSPESKAQQPDNVWVDVSKEVVADIANLRFCVQRMRDMRNVSHKLYVSRDNKTVYTVYWDDFWAKVAGTRKLHRQWVVKTCPPRPWIDETMYASI</sequence>
<dbReference type="InterPro" id="IPR039432">
    <property type="entry name" value="SRP9_dom"/>
</dbReference>
<dbReference type="GO" id="GO:0006614">
    <property type="term" value="P:SRP-dependent cotranslational protein targeting to membrane"/>
    <property type="evidence" value="ECO:0007669"/>
    <property type="project" value="InterPro"/>
</dbReference>
<feature type="domain" description="SRP9" evidence="2">
    <location>
        <begin position="5"/>
        <end position="115"/>
    </location>
</feature>
<accession>A0A8H7E9V8</accession>
<dbReference type="PANTHER" id="PTHR12834">
    <property type="entry name" value="SIGNAL RECOGNITION PARTICLE 9 KDA PROTEIN"/>
    <property type="match status" value="1"/>
</dbReference>
<dbReference type="GeneID" id="62209390"/>
<dbReference type="Proteomes" id="UP000596902">
    <property type="component" value="Unassembled WGS sequence"/>
</dbReference>
<dbReference type="AlphaFoldDB" id="A0A8H7E9V8"/>
<gene>
    <name evidence="3" type="ORF">GT037_011165</name>
</gene>
<feature type="region of interest" description="Disordered" evidence="1">
    <location>
        <begin position="31"/>
        <end position="72"/>
    </location>
</feature>
<comment type="caution">
    <text evidence="3">The sequence shown here is derived from an EMBL/GenBank/DDBJ whole genome shotgun (WGS) entry which is preliminary data.</text>
</comment>
<reference evidence="3" key="1">
    <citation type="submission" date="2020-01" db="EMBL/GenBank/DDBJ databases">
        <authorList>
            <person name="Feng Z.H.Z."/>
        </authorList>
    </citation>
    <scope>NUCLEOTIDE SEQUENCE</scope>
    <source>
        <strain evidence="3">CBS107.38</strain>
    </source>
</reference>
<protein>
    <recommendedName>
        <fullName evidence="2">SRP9 domain-containing protein</fullName>
    </recommendedName>
</protein>